<feature type="region of interest" description="Disordered" evidence="2">
    <location>
        <begin position="379"/>
        <end position="409"/>
    </location>
</feature>
<feature type="compositionally biased region" description="Low complexity" evidence="2">
    <location>
        <begin position="584"/>
        <end position="608"/>
    </location>
</feature>
<gene>
    <name evidence="4" type="ORF">CLODIP_2_CD10476</name>
</gene>
<comment type="caution">
    <text evidence="4">The sequence shown here is derived from an EMBL/GenBank/DDBJ whole genome shotgun (WGS) entry which is preliminary data.</text>
</comment>
<dbReference type="Pfam" id="PF16501">
    <property type="entry name" value="SCAPER_N"/>
    <property type="match status" value="1"/>
</dbReference>
<dbReference type="InterPro" id="IPR036236">
    <property type="entry name" value="Znf_C2H2_sf"/>
</dbReference>
<dbReference type="Proteomes" id="UP000494165">
    <property type="component" value="Unassembled WGS sequence"/>
</dbReference>
<dbReference type="EMBL" id="CADEPI010000160">
    <property type="protein sequence ID" value="CAB3378190.1"/>
    <property type="molecule type" value="Genomic_DNA"/>
</dbReference>
<evidence type="ECO:0000259" key="3">
    <source>
        <dbReference type="Pfam" id="PF16501"/>
    </source>
</evidence>
<name>A0A8S1D3J0_9INSE</name>
<dbReference type="InterPro" id="IPR032446">
    <property type="entry name" value="SCAPER_N"/>
</dbReference>
<feature type="coiled-coil region" evidence="1">
    <location>
        <begin position="205"/>
        <end position="232"/>
    </location>
</feature>
<sequence>MEEIHLLVQDEGLSKNAIAFNVPVDNLMSPQPETETVKVSKKPPATPTRQDVKRDIEIQRSKRNSECLGQGCRTRSASAGRDKKSEMRDVYWSMLVRNFTRMVEDVFQTCEKTDSVPHCQSIVLILENSLRDFKNLISWMELKWKFENTPVKERPKSLAWEVRKSYTLGRSTSESYWTPDEMKKFESFSMAKTPNRSLNFNSSEFENALKEIRAAEMEKESKDKEADTLANQPTISESSLVVIGDATFPSVSSQTDLEEETTVIPEPHIVEAIRSKKEGSCQTDDVDLESLGLDPLEAVKQEEKPKATPRTTASVKPTMASALNQKASLPQRPAGRGRSAPFVPIGAQPKVARSSFDAKSSPAFQNRSFVKRTVDLKPRPTTAPVTRTNPSRLGISTTSTLPSKPNFGVVRGVKNKTQDFNQMPTRQFLRSAKDYEQAALPERSNSSSSINSSSSRSSWADKVRGPAAAALATTAEVHSVEDLLHKTKEAVSPEDDGWKMVKTRSRSKISPGGKIDTLRRSATIIKSSQDLEVGLFPKNRFHQPSTARSLPSLALSVNEKKECVKKSVSKVQVTRPERKVAPVKPTTKPKLTSLETKASKKSSSQSAKYDSMIKSTEKLTTEDKKENQLQLPMVDFKFVNGKISPVPSESENSSPEHVSKSERGDSDREEEEKLNRETEKLNQEEARLEREIKELQTEYDDMESKPVDSQSNDDDAEITDWYELCERESAGELFQDEVKDLASHPERIIDLHQKLSSPSRRKINNEKTFLEKQESAQEKRQKYLEEYKKKIHELDKKIKEVQAAKEHNNHLKREKIEQKLKRADEIRNRLLEEKKRKAHDEEEKGKEIAFIVAIEAQNKRHDYFVQKQEEEERLQGIQEERQRRQEEKAAKKAAAEERKKHLDAERLAKAEKIMEKWRVTEERIDREQQEKEKERLEQAREKARDREERQKAREATQRATQEELKIKIQAKQEESANRREENIEQIKQRALECCFFRTDVAPRLAPYETHKLCTLCNVWIGSDVYLVSHLRGRQHQQEVKTQLGGKDVSRDELEVFSLKHIEEAPANSTDKKLELDRERQRALKKKFKKIRLRMIAKGQEYESNREVQTTTDSPSKSRIQKCLRDIERLISAQGKGLWSDPAITALERALSEICRIFEKKNSMDKLVFLNLGGMNLLSQLLALAMESTPGSPLFIPIKCFLTVCNAYTLACTENDLNCRYVILSNKISAIMDLLLDRLSNTIPQKPRSGSSLSICTDSLAGSLMNLLGMILEQAVPGTAIQNDDQLAPRLQDVVSYVVCMGLLEKLAACCSSVRDPIDDDPSSAAFLLSTLRLLRSLVACARTGGCGAIRQDVSQLGATLRITELMGGVSMLYGMLLHQGAPPRTGSAPPPPLPAHTVAVVVETLRLLQQVAEMDLNLFQGVLGAEGMSLQFRHLASYLLWACSSTESPEYEELLQGVVRIVGFFAVKNHDNQMTIQSGFTPTVLQQLCNLPIQYFSEERLTAVLLPTLLACCWDNPETRAVLEQEIGFEMLEKFKTSEAGQKDSIVSLLESPSPNKNDPKK</sequence>
<feature type="compositionally biased region" description="Basic and acidic residues" evidence="2">
    <location>
        <begin position="657"/>
        <end position="706"/>
    </location>
</feature>
<feature type="compositionally biased region" description="Low complexity" evidence="2">
    <location>
        <begin position="443"/>
        <end position="458"/>
    </location>
</feature>
<evidence type="ECO:0000256" key="2">
    <source>
        <dbReference type="SAM" id="MobiDB-lite"/>
    </source>
</evidence>
<feature type="region of interest" description="Disordered" evidence="2">
    <location>
        <begin position="29"/>
        <end position="57"/>
    </location>
</feature>
<feature type="region of interest" description="Disordered" evidence="2">
    <location>
        <begin position="567"/>
        <end position="612"/>
    </location>
</feature>
<feature type="region of interest" description="Disordered" evidence="2">
    <location>
        <begin position="438"/>
        <end position="461"/>
    </location>
</feature>
<accession>A0A8S1D3J0</accession>
<dbReference type="PANTHER" id="PTHR31434">
    <property type="entry name" value="S PHASE CYCLIN A-ASSOCIATED PROTEIN IN THE ENDOPLASMIC RETICULUM"/>
    <property type="match status" value="1"/>
</dbReference>
<dbReference type="PANTHER" id="PTHR31434:SF2">
    <property type="entry name" value="S PHASE CYCLIN A-ASSOCIATED PROTEIN IN THE ENDOPLASMIC RETICULUM"/>
    <property type="match status" value="1"/>
</dbReference>
<feature type="region of interest" description="Disordered" evidence="2">
    <location>
        <begin position="485"/>
        <end position="514"/>
    </location>
</feature>
<reference evidence="4 5" key="1">
    <citation type="submission" date="2020-04" db="EMBL/GenBank/DDBJ databases">
        <authorList>
            <person name="Alioto T."/>
            <person name="Alioto T."/>
            <person name="Gomez Garrido J."/>
        </authorList>
    </citation>
    <scope>NUCLEOTIDE SEQUENCE [LARGE SCALE GENOMIC DNA]</scope>
</reference>
<feature type="compositionally biased region" description="Low complexity" evidence="2">
    <location>
        <begin position="644"/>
        <end position="656"/>
    </location>
</feature>
<feature type="region of interest" description="Disordered" evidence="2">
    <location>
        <begin position="751"/>
        <end position="775"/>
    </location>
</feature>
<proteinExistence type="predicted"/>
<feature type="region of interest" description="Disordered" evidence="2">
    <location>
        <begin position="641"/>
        <end position="715"/>
    </location>
</feature>
<feature type="compositionally biased region" description="Basic and acidic residues" evidence="2">
    <location>
        <begin position="763"/>
        <end position="775"/>
    </location>
</feature>
<feature type="domain" description="S phase cyclin A-associated protein in the endoplasmic reticulum N-terminal" evidence="3">
    <location>
        <begin position="79"/>
        <end position="166"/>
    </location>
</feature>
<feature type="region of interest" description="Disordered" evidence="2">
    <location>
        <begin position="1540"/>
        <end position="1562"/>
    </location>
</feature>
<keyword evidence="1" id="KW-0175">Coiled coil</keyword>
<feature type="region of interest" description="Disordered" evidence="2">
    <location>
        <begin position="865"/>
        <end position="903"/>
    </location>
</feature>
<feature type="region of interest" description="Disordered" evidence="2">
    <location>
        <begin position="924"/>
        <end position="961"/>
    </location>
</feature>
<feature type="compositionally biased region" description="Polar residues" evidence="2">
    <location>
        <begin position="383"/>
        <end position="403"/>
    </location>
</feature>
<evidence type="ECO:0000256" key="1">
    <source>
        <dbReference type="SAM" id="Coils"/>
    </source>
</evidence>
<feature type="compositionally biased region" description="Polar residues" evidence="2">
    <location>
        <begin position="1551"/>
        <end position="1562"/>
    </location>
</feature>
<feature type="compositionally biased region" description="Polar residues" evidence="2">
    <location>
        <begin position="309"/>
        <end position="328"/>
    </location>
</feature>
<organism evidence="4 5">
    <name type="scientific">Cloeon dipterum</name>
    <dbReference type="NCBI Taxonomy" id="197152"/>
    <lineage>
        <taxon>Eukaryota</taxon>
        <taxon>Metazoa</taxon>
        <taxon>Ecdysozoa</taxon>
        <taxon>Arthropoda</taxon>
        <taxon>Hexapoda</taxon>
        <taxon>Insecta</taxon>
        <taxon>Pterygota</taxon>
        <taxon>Palaeoptera</taxon>
        <taxon>Ephemeroptera</taxon>
        <taxon>Pisciforma</taxon>
        <taxon>Baetidae</taxon>
        <taxon>Cloeon</taxon>
    </lineage>
</organism>
<feature type="compositionally biased region" description="Basic and acidic residues" evidence="2">
    <location>
        <begin position="485"/>
        <end position="499"/>
    </location>
</feature>
<evidence type="ECO:0000313" key="4">
    <source>
        <dbReference type="EMBL" id="CAB3378190.1"/>
    </source>
</evidence>
<feature type="region of interest" description="Disordered" evidence="2">
    <location>
        <begin position="298"/>
        <end position="344"/>
    </location>
</feature>
<protein>
    <recommendedName>
        <fullName evidence="3">S phase cyclin A-associated protein in the endoplasmic reticulum N-terminal domain-containing protein</fullName>
    </recommendedName>
</protein>
<dbReference type="SUPFAM" id="SSF57667">
    <property type="entry name" value="beta-beta-alpha zinc fingers"/>
    <property type="match status" value="1"/>
</dbReference>
<evidence type="ECO:0000313" key="5">
    <source>
        <dbReference type="Proteomes" id="UP000494165"/>
    </source>
</evidence>
<keyword evidence="5" id="KW-1185">Reference proteome</keyword>
<dbReference type="OrthoDB" id="71500at2759"/>